<accession>A0A0N1IBG9</accession>
<dbReference type="InterPro" id="IPR050494">
    <property type="entry name" value="Ser_Thr_dual-spec_kinase"/>
</dbReference>
<evidence type="ECO:0000256" key="5">
    <source>
        <dbReference type="ARBA" id="ARBA00022840"/>
    </source>
</evidence>
<dbReference type="OrthoDB" id="5979581at2759"/>
<evidence type="ECO:0000256" key="4">
    <source>
        <dbReference type="ARBA" id="ARBA00022777"/>
    </source>
</evidence>
<feature type="compositionally biased region" description="Low complexity" evidence="6">
    <location>
        <begin position="765"/>
        <end position="779"/>
    </location>
</feature>
<evidence type="ECO:0000259" key="7">
    <source>
        <dbReference type="PROSITE" id="PS50011"/>
    </source>
</evidence>
<proteinExistence type="predicted"/>
<dbReference type="OMA" id="RICDGHF"/>
<feature type="region of interest" description="Disordered" evidence="6">
    <location>
        <begin position="992"/>
        <end position="1048"/>
    </location>
</feature>
<feature type="region of interest" description="Disordered" evidence="6">
    <location>
        <begin position="1682"/>
        <end position="1701"/>
    </location>
</feature>
<feature type="region of interest" description="Disordered" evidence="6">
    <location>
        <begin position="472"/>
        <end position="531"/>
    </location>
</feature>
<dbReference type="VEuPathDB" id="TriTrypDB:Lsey_0011_0150"/>
<feature type="compositionally biased region" description="Polar residues" evidence="6">
    <location>
        <begin position="27"/>
        <end position="38"/>
    </location>
</feature>
<keyword evidence="3" id="KW-0547">Nucleotide-binding</keyword>
<keyword evidence="5" id="KW-0067">ATP-binding</keyword>
<dbReference type="GO" id="GO:0005737">
    <property type="term" value="C:cytoplasm"/>
    <property type="evidence" value="ECO:0007669"/>
    <property type="project" value="TreeGrafter"/>
</dbReference>
<dbReference type="Gene3D" id="3.30.200.20">
    <property type="entry name" value="Phosphorylase Kinase, domain 1"/>
    <property type="match status" value="1"/>
</dbReference>
<feature type="compositionally biased region" description="Polar residues" evidence="6">
    <location>
        <begin position="655"/>
        <end position="665"/>
    </location>
</feature>
<keyword evidence="9" id="KW-1185">Reference proteome</keyword>
<feature type="region of interest" description="Disordered" evidence="6">
    <location>
        <begin position="25"/>
        <end position="67"/>
    </location>
</feature>
<evidence type="ECO:0000313" key="9">
    <source>
        <dbReference type="Proteomes" id="UP000038009"/>
    </source>
</evidence>
<dbReference type="Pfam" id="PF00069">
    <property type="entry name" value="Pkinase"/>
    <property type="match status" value="1"/>
</dbReference>
<dbReference type="InterPro" id="IPR011009">
    <property type="entry name" value="Kinase-like_dom_sf"/>
</dbReference>
<dbReference type="PROSITE" id="PS00108">
    <property type="entry name" value="PROTEIN_KINASE_ST"/>
    <property type="match status" value="1"/>
</dbReference>
<dbReference type="InterPro" id="IPR000719">
    <property type="entry name" value="Prot_kinase_dom"/>
</dbReference>
<evidence type="ECO:0000256" key="6">
    <source>
        <dbReference type="SAM" id="MobiDB-lite"/>
    </source>
</evidence>
<feature type="region of interest" description="Disordered" evidence="6">
    <location>
        <begin position="604"/>
        <end position="665"/>
    </location>
</feature>
<sequence>MPGSDHHAVAYLIKESSINAPYAAFTDGTNSGNRTNGNAEIGMNASRHGSTHTEEHSHLSRTTTTGPTNFILDQMPAEEHFLENDLPVTPPGRSSAPPVVDLQEISVADISQMRLEGCRTHRITPVSSYHDILCDALSRTGEMQGGSGNVPLISVRCGRSMQPRSSAHSPGANTLDNSVAILEHVTYDTATRVEGPSRRQTPAGAYPAEGSPSGSPLCAWLVRNRTTVPSTCGMVNVSRGDAADPIVLTGDADSGHPTLQRHRELTGHCRKSPGSSSPLQSLSESELYGARIRHVGTSRDVAAQVLSRLAGQVDDPAATGRPPSSLALRFCEPLDVARRRARLLGTAASGHGESKPSSEALVAPLSTFPPVVQSDRASPITDVSVYNHDFQRIISHEVKEALTRNMRPSVDDDEDEGEVLLNDVLSGQVSPALLPTKRRGSPNMNESHNCSFEPFQLPMETTSIGCLDSIVGTSQPMPGGGTANGFFERSTGRQARSPSTAALEGGRGGASATAQGGNSGIGSPEANAASSRGNKAQCLYTVSSQAWRFPILGKDSSSQSPAQRRSLLEDAEEEEETDRNATATTAAAGVTTGSSRCTPLIALHNSYGSSSGRQAAQGHPRSTGERDAGSGAASPAKTGTKGSSMKPTTVAGGAHSNNGKSSSVGASAGMVRYEGGRLYTQPSISARSSSSLPGSGAVADDTYHRKLEMVYSVYERLLQQRQNVPTPKAMKELVTGKLAAGGAAETSSLTPQEDQLAQQQQRNPGLAGAGAASSLGASSRTKRSPSLSCSGALGRSAGYYSFGTRASLRHPNRQSLPQQYLGSCSMLTHGTPSPRTAVLGSPAVVDLVVGGGSNNGNHLHHSTHTGAAIHPGASGSAFTQPPSSAICTAHRNLNSVLVHHIELRPLLQSTLFLTHTLRYIREAHGDEISPAGTSKDSDTTLQLAFSGVTAVPSGVHDLPKFNESMAANPVATAVGNGHLASMATPLGSAVNAVPEDRELSSRDTREPSSGSCRSPSTREASANRKNAASAGLSDVAIQKSEPKEGAAGVTWQTHADPNNALVVDGAAYPAEVQQPQPFHSSTAARAYAPQKADDAGGTSQRYYRALTEAERRVCHVHSVDGVEREVDNESFDLIVYVGMRLMGWLEVVSLLGCGSFGQVFLCKDLRICDGHFVHPSEIGGVDYEYWNCSHAFLPFSSVDIPPTNSPLVAVKVVKSVPLLEQQSVLEAEMLVLIGAQTTKAAPTLSSESANAPPPEDPRCAYVAKVLADGISYGHHCIVVERYGANLYEYIASNDHLGLPMYQIRSIGQQLFTALSLIHEECNIIHADIKPENMLLTLNSSRGVVRTNEAPAAVTQAAGAGGAAVTHSSEVREQSPNSTPPRHVQRTEESVSASTTCSPERSYITLRTGPAATGRRRVGQLSSRSSAVPLEASTSIMSKSKGHSFCHLRSSVTSRATVVEQATVPAPEPWRVQSLNQSAGMLPSKTSSTTAAASGKPAPVSPPSMVPKLHVKLIDFSSSCYGGGPFYQYIQSRYYRAPEVIVGATYGSGIDIWSSGCLLAELLLGMPLLPGCNDHHQLCLIEEMVAPLPEPMVQEGANSELYYRRARSGEEEAAAVSAATTAAAQPSAAPRPFVLRTREEYLHITQSEPQPYRRYFTHQTLQELLRHCPLTLEERRMSNGLRPYVPANEPSEIPPNARPSPSVRSEMLKQRFLLFDLLRRLLQTDPKLRPTATQVLTHPFFTSAPPYMKTFMLE</sequence>
<feature type="compositionally biased region" description="Low complexity" evidence="6">
    <location>
        <begin position="580"/>
        <end position="591"/>
    </location>
</feature>
<feature type="region of interest" description="Disordered" evidence="6">
    <location>
        <begin position="742"/>
        <end position="790"/>
    </location>
</feature>
<name>A0A0N1IBG9_LEPSE</name>
<dbReference type="SMART" id="SM00220">
    <property type="entry name" value="S_TKc"/>
    <property type="match status" value="1"/>
</dbReference>
<comment type="caution">
    <text evidence="8">The sequence shown here is derived from an EMBL/GenBank/DDBJ whole genome shotgun (WGS) entry which is preliminary data.</text>
</comment>
<evidence type="ECO:0000256" key="1">
    <source>
        <dbReference type="ARBA" id="ARBA00022527"/>
    </source>
</evidence>
<dbReference type="GO" id="GO:0004674">
    <property type="term" value="F:protein serine/threonine kinase activity"/>
    <property type="evidence" value="ECO:0007669"/>
    <property type="project" value="UniProtKB-KW"/>
</dbReference>
<dbReference type="PANTHER" id="PTHR24058">
    <property type="entry name" value="DUAL SPECIFICITY PROTEIN KINASE"/>
    <property type="match status" value="1"/>
</dbReference>
<dbReference type="GO" id="GO:0005524">
    <property type="term" value="F:ATP binding"/>
    <property type="evidence" value="ECO:0007669"/>
    <property type="project" value="UniProtKB-KW"/>
</dbReference>
<feature type="region of interest" description="Disordered" evidence="6">
    <location>
        <begin position="1478"/>
        <end position="1500"/>
    </location>
</feature>
<keyword evidence="2" id="KW-0808">Transferase</keyword>
<protein>
    <recommendedName>
        <fullName evidence="7">Protein kinase domain-containing protein</fullName>
    </recommendedName>
</protein>
<feature type="compositionally biased region" description="Polar residues" evidence="6">
    <location>
        <begin position="745"/>
        <end position="763"/>
    </location>
</feature>
<feature type="domain" description="Protein kinase" evidence="7">
    <location>
        <begin position="1145"/>
        <end position="1740"/>
    </location>
</feature>
<dbReference type="EMBL" id="LJSK01000011">
    <property type="protein sequence ID" value="KPI90058.1"/>
    <property type="molecule type" value="Genomic_DNA"/>
</dbReference>
<feature type="compositionally biased region" description="Basic and acidic residues" evidence="6">
    <location>
        <begin position="994"/>
        <end position="1006"/>
    </location>
</feature>
<evidence type="ECO:0000313" key="8">
    <source>
        <dbReference type="EMBL" id="KPI90058.1"/>
    </source>
</evidence>
<feature type="region of interest" description="Disordered" evidence="6">
    <location>
        <begin position="552"/>
        <end position="591"/>
    </location>
</feature>
<keyword evidence="1" id="KW-0723">Serine/threonine-protein kinase</keyword>
<dbReference type="PANTHER" id="PTHR24058:SF17">
    <property type="entry name" value="HOMEODOMAIN INTERACTING PROTEIN KINASE, ISOFORM D"/>
    <property type="match status" value="1"/>
</dbReference>
<dbReference type="InterPro" id="IPR008271">
    <property type="entry name" value="Ser/Thr_kinase_AS"/>
</dbReference>
<dbReference type="PROSITE" id="PS50011">
    <property type="entry name" value="PROTEIN_KINASE_DOM"/>
    <property type="match status" value="1"/>
</dbReference>
<evidence type="ECO:0000256" key="3">
    <source>
        <dbReference type="ARBA" id="ARBA00022741"/>
    </source>
</evidence>
<dbReference type="Gene3D" id="1.10.510.10">
    <property type="entry name" value="Transferase(Phosphotransferase) domain 1"/>
    <property type="match status" value="1"/>
</dbReference>
<dbReference type="Proteomes" id="UP000038009">
    <property type="component" value="Unassembled WGS sequence"/>
</dbReference>
<feature type="compositionally biased region" description="Polar residues" evidence="6">
    <location>
        <begin position="1389"/>
        <end position="1398"/>
    </location>
</feature>
<feature type="region of interest" description="Disordered" evidence="6">
    <location>
        <begin position="191"/>
        <end position="213"/>
    </location>
</feature>
<feature type="region of interest" description="Disordered" evidence="6">
    <location>
        <begin position="1358"/>
        <end position="1398"/>
    </location>
</feature>
<evidence type="ECO:0000256" key="2">
    <source>
        <dbReference type="ARBA" id="ARBA00022679"/>
    </source>
</evidence>
<dbReference type="GO" id="GO:0004713">
    <property type="term" value="F:protein tyrosine kinase activity"/>
    <property type="evidence" value="ECO:0007669"/>
    <property type="project" value="TreeGrafter"/>
</dbReference>
<organism evidence="8 9">
    <name type="scientific">Leptomonas seymouri</name>
    <dbReference type="NCBI Taxonomy" id="5684"/>
    <lineage>
        <taxon>Eukaryota</taxon>
        <taxon>Discoba</taxon>
        <taxon>Euglenozoa</taxon>
        <taxon>Kinetoplastea</taxon>
        <taxon>Metakinetoplastina</taxon>
        <taxon>Trypanosomatida</taxon>
        <taxon>Trypanosomatidae</taxon>
        <taxon>Leishmaniinae</taxon>
        <taxon>Leptomonas</taxon>
    </lineage>
</organism>
<keyword evidence="4" id="KW-0418">Kinase</keyword>
<reference evidence="8 9" key="1">
    <citation type="journal article" date="2015" name="PLoS Pathog.">
        <title>Leptomonas seymouri: Adaptations to the Dixenous Life Cycle Analyzed by Genome Sequencing, Transcriptome Profiling and Co-infection with Leishmania donovani.</title>
        <authorList>
            <person name="Kraeva N."/>
            <person name="Butenko A."/>
            <person name="Hlavacova J."/>
            <person name="Kostygov A."/>
            <person name="Myskova J."/>
            <person name="Grybchuk D."/>
            <person name="Lestinova T."/>
            <person name="Votypka J."/>
            <person name="Volf P."/>
            <person name="Opperdoes F."/>
            <person name="Flegontov P."/>
            <person name="Lukes J."/>
            <person name="Yurchenko V."/>
        </authorList>
    </citation>
    <scope>NUCLEOTIDE SEQUENCE [LARGE SCALE GENOMIC DNA]</scope>
    <source>
        <strain evidence="8 9">ATCC 30220</strain>
    </source>
</reference>
<gene>
    <name evidence="8" type="ORF">ABL78_0811</name>
</gene>
<feature type="compositionally biased region" description="Polar residues" evidence="6">
    <location>
        <begin position="1007"/>
        <end position="1026"/>
    </location>
</feature>
<dbReference type="SUPFAM" id="SSF56112">
    <property type="entry name" value="Protein kinase-like (PK-like)"/>
    <property type="match status" value="1"/>
</dbReference>